<sequence length="613" mass="67258">MIDAVESIQLISQNEEKLDVSSSSEGEGKALFNALCGAGHGLGVITSVTMKIFPLKSLNLTNDCIWTRRAVFPSTAIAAAAEAFAQFSDPPPPLAISMVFFRTPPNAPVPDSHTIMLSASYYGPAHEGELAVALLFEPELVSKANKVETLFVPMATVNNGLDFMDVHGGYKGISSCYVSFVNMESIKESFESWARLSGRFSTNKAVGLGRSEEGQFKFLGIRGRSIFANTIRWAQSWETNKSLDQFCDEFMEIARRNDAGPPRTLANNQYSGIDLEELYPSGRVAELKRVKSIWDAERMLNLEIDVITFHSFRHTFANLKNTDGLFHAIITLVFIFPDANDVVWGIEEHMLLCKGEEPMVLKKSLSDGCSMLAVALLNITREMESAIIAQVAINSFSLQNLSSVQLSALDFSSCLCHQSRSCASCRLSSLYKTEDVKDWLSEPSGASERGRVDAAINNLEFIPRDEEQTATTTGEDIQETLPSLNSACTIQAPALLLNYSVGAFLTGFGIYLGCVAMANFDPAAGEDLSYKVLIVYCCSRSSGIIILYCAEGTRTIPSPPLVATFKNGYYGREHSARKDASFKPKLDLELVFRGQRQRSRGSSVRSDVHGKSQ</sequence>
<dbReference type="InterPro" id="IPR016169">
    <property type="entry name" value="FAD-bd_PCMH_sub2"/>
</dbReference>
<dbReference type="EMBL" id="GG749441">
    <property type="protein sequence ID" value="KMW67970.1"/>
    <property type="molecule type" value="Genomic_DNA"/>
</dbReference>
<evidence type="ECO:0000256" key="3">
    <source>
        <dbReference type="ARBA" id="ARBA00023002"/>
    </source>
</evidence>
<evidence type="ECO:0000313" key="5">
    <source>
        <dbReference type="EMBL" id="KMW67970.1"/>
    </source>
</evidence>
<name>A0A0J9ES18_AJEDA</name>
<evidence type="ECO:0000256" key="4">
    <source>
        <dbReference type="SAM" id="MobiDB-lite"/>
    </source>
</evidence>
<evidence type="ECO:0000256" key="2">
    <source>
        <dbReference type="ARBA" id="ARBA00022827"/>
    </source>
</evidence>
<dbReference type="Proteomes" id="UP000007802">
    <property type="component" value="Unassembled WGS sequence"/>
</dbReference>
<dbReference type="OrthoDB" id="415825at2759"/>
<keyword evidence="3" id="KW-0560">Oxidoreductase</keyword>
<keyword evidence="2" id="KW-0274">FAD</keyword>
<dbReference type="GO" id="GO:0016491">
    <property type="term" value="F:oxidoreductase activity"/>
    <property type="evidence" value="ECO:0007669"/>
    <property type="project" value="UniProtKB-KW"/>
</dbReference>
<proteinExistence type="predicted"/>
<dbReference type="PANTHER" id="PTHR42973">
    <property type="entry name" value="BINDING OXIDOREDUCTASE, PUTATIVE (AFU_ORTHOLOGUE AFUA_1G17690)-RELATED"/>
    <property type="match status" value="1"/>
</dbReference>
<protein>
    <recommendedName>
        <fullName evidence="6">FAD-binding PCMH-type domain-containing protein</fullName>
    </recommendedName>
</protein>
<dbReference type="Gene3D" id="3.40.462.20">
    <property type="match status" value="1"/>
</dbReference>
<dbReference type="AlphaFoldDB" id="A0A0J9ES18"/>
<dbReference type="InterPro" id="IPR050416">
    <property type="entry name" value="FAD-linked_Oxidoreductase"/>
</dbReference>
<evidence type="ECO:0008006" key="6">
    <source>
        <dbReference type="Google" id="ProtNLM"/>
    </source>
</evidence>
<dbReference type="Gene3D" id="3.30.465.10">
    <property type="match status" value="1"/>
</dbReference>
<accession>A0A0J9ES18</accession>
<keyword evidence="1" id="KW-0285">Flavoprotein</keyword>
<evidence type="ECO:0000256" key="1">
    <source>
        <dbReference type="ARBA" id="ARBA00022630"/>
    </source>
</evidence>
<organism evidence="5">
    <name type="scientific">Ajellomyces dermatitidis (strain ATCC 18188 / CBS 674.68)</name>
    <name type="common">Blastomyces dermatitidis</name>
    <dbReference type="NCBI Taxonomy" id="653446"/>
    <lineage>
        <taxon>Eukaryota</taxon>
        <taxon>Fungi</taxon>
        <taxon>Dikarya</taxon>
        <taxon>Ascomycota</taxon>
        <taxon>Pezizomycotina</taxon>
        <taxon>Eurotiomycetes</taxon>
        <taxon>Eurotiomycetidae</taxon>
        <taxon>Onygenales</taxon>
        <taxon>Ajellomycetaceae</taxon>
        <taxon>Blastomyces</taxon>
    </lineage>
</organism>
<reference evidence="5" key="1">
    <citation type="submission" date="2010-03" db="EMBL/GenBank/DDBJ databases">
        <title>Annotation of Blastomyces dermatitidis strain ATCC 18188.</title>
        <authorList>
            <consortium name="The Broad Institute Genome Sequencing Platform"/>
            <consortium name="Broad Institute Genome Sequencing Center for Infectious Disease."/>
            <person name="Cuomo C."/>
            <person name="Klein B."/>
            <person name="Sullivan T."/>
            <person name="Heitman J."/>
            <person name="Young S."/>
            <person name="Zeng Q."/>
            <person name="Gargeya S."/>
            <person name="Alvarado L."/>
            <person name="Berlin A.M."/>
            <person name="Chapman S.B."/>
            <person name="Chen Z."/>
            <person name="Freedman E."/>
            <person name="Gellesch M."/>
            <person name="Goldberg J."/>
            <person name="Griggs A."/>
            <person name="Gujja S."/>
            <person name="Heilman E."/>
            <person name="Heiman D."/>
            <person name="Howarth C."/>
            <person name="Mehta T."/>
            <person name="Neiman D."/>
            <person name="Pearson M."/>
            <person name="Roberts A."/>
            <person name="Saif S."/>
            <person name="Shea T."/>
            <person name="Shenoy N."/>
            <person name="Sisk P."/>
            <person name="Stolte C."/>
            <person name="Sykes S."/>
            <person name="White J."/>
            <person name="Yandava C."/>
            <person name="Haas B."/>
            <person name="Nusbaum C."/>
            <person name="Birren B."/>
        </authorList>
    </citation>
    <scope>NUCLEOTIDE SEQUENCE</scope>
    <source>
        <strain evidence="5">ATCC 18188</strain>
    </source>
</reference>
<gene>
    <name evidence="5" type="ORF">BDDG_12476</name>
</gene>
<dbReference type="PANTHER" id="PTHR42973:SF7">
    <property type="entry name" value="FAD-BINDING PCMH-TYPE DOMAIN-CONTAINING PROTEIN"/>
    <property type="match status" value="1"/>
</dbReference>
<feature type="region of interest" description="Disordered" evidence="4">
    <location>
        <begin position="594"/>
        <end position="613"/>
    </location>
</feature>